<organism evidence="4">
    <name type="scientific">Gongylonema pulchrum</name>
    <dbReference type="NCBI Taxonomy" id="637853"/>
    <lineage>
        <taxon>Eukaryota</taxon>
        <taxon>Metazoa</taxon>
        <taxon>Ecdysozoa</taxon>
        <taxon>Nematoda</taxon>
        <taxon>Chromadorea</taxon>
        <taxon>Rhabditida</taxon>
        <taxon>Spirurina</taxon>
        <taxon>Spiruromorpha</taxon>
        <taxon>Spiruroidea</taxon>
        <taxon>Gongylonematidae</taxon>
        <taxon>Gongylonema</taxon>
    </lineage>
</organism>
<keyword evidence="3" id="KW-1185">Reference proteome</keyword>
<feature type="signal peptide" evidence="1">
    <location>
        <begin position="1"/>
        <end position="27"/>
    </location>
</feature>
<reference evidence="2 3" key="2">
    <citation type="submission" date="2018-11" db="EMBL/GenBank/DDBJ databases">
        <authorList>
            <consortium name="Pathogen Informatics"/>
        </authorList>
    </citation>
    <scope>NUCLEOTIDE SEQUENCE [LARGE SCALE GENOMIC DNA]</scope>
</reference>
<proteinExistence type="predicted"/>
<name>A0A183EZY1_9BILA</name>
<dbReference type="WBParaSite" id="GPUH_0002655201-mRNA-1">
    <property type="protein sequence ID" value="GPUH_0002655201-mRNA-1"/>
    <property type="gene ID" value="GPUH_0002655201"/>
</dbReference>
<accession>A0A183EZY1</accession>
<keyword evidence="1" id="KW-0732">Signal</keyword>
<evidence type="ECO:0000313" key="3">
    <source>
        <dbReference type="Proteomes" id="UP000271098"/>
    </source>
</evidence>
<gene>
    <name evidence="2" type="ORF">GPUH_LOCUS26520</name>
</gene>
<dbReference type="EMBL" id="UYRT01111591">
    <property type="protein sequence ID" value="VDN45671.1"/>
    <property type="molecule type" value="Genomic_DNA"/>
</dbReference>
<evidence type="ECO:0000256" key="1">
    <source>
        <dbReference type="SAM" id="SignalP"/>
    </source>
</evidence>
<reference evidence="4" key="1">
    <citation type="submission" date="2016-06" db="UniProtKB">
        <authorList>
            <consortium name="WormBaseParasite"/>
        </authorList>
    </citation>
    <scope>IDENTIFICATION</scope>
</reference>
<feature type="chain" id="PRO_5043139324" evidence="1">
    <location>
        <begin position="28"/>
        <end position="168"/>
    </location>
</feature>
<dbReference type="Proteomes" id="UP000271098">
    <property type="component" value="Unassembled WGS sequence"/>
</dbReference>
<evidence type="ECO:0000313" key="4">
    <source>
        <dbReference type="WBParaSite" id="GPUH_0002655201-mRNA-1"/>
    </source>
</evidence>
<dbReference type="AlphaFoldDB" id="A0A183EZY1"/>
<sequence>MSNHRRWWWCSISRILWLLALIPVAVSVMCFSNTVRNSVDEECGPNGYCYTHNSSGRTGTYYRIIRGCDHSFLCETMISKINDKQDTDKKGSEKTIYNTLFWCTEDVRIRLEDEALVNGEICCCKESWCNKMFVDEMKSDLETIRELDNGTAIEYEILKTIAAKYGVK</sequence>
<protein>
    <submittedName>
        <fullName evidence="4">Activin_recp domain-containing protein</fullName>
    </submittedName>
</protein>
<evidence type="ECO:0000313" key="2">
    <source>
        <dbReference type="EMBL" id="VDN45671.1"/>
    </source>
</evidence>